<protein>
    <recommendedName>
        <fullName evidence="3">Class I SAM-dependent methyltransferase</fullName>
    </recommendedName>
</protein>
<gene>
    <name evidence="1" type="ORF">FSB73_00205</name>
</gene>
<keyword evidence="2" id="KW-1185">Reference proteome</keyword>
<reference evidence="1 2" key="1">
    <citation type="journal article" date="2017" name="Int. J. Syst. Evol. Microbiol.">
        <title>Arachidicoccus ginsenosidivorans sp. nov., with ginsenoside-converting activity isolated from ginseng cultivating soil.</title>
        <authorList>
            <person name="Siddiqi M.Z."/>
            <person name="Aslam Z."/>
            <person name="Im W.T."/>
        </authorList>
    </citation>
    <scope>NUCLEOTIDE SEQUENCE [LARGE SCALE GENOMIC DNA]</scope>
    <source>
        <strain evidence="1 2">Gsoil 809</strain>
    </source>
</reference>
<dbReference type="InterPro" id="IPR029063">
    <property type="entry name" value="SAM-dependent_MTases_sf"/>
</dbReference>
<proteinExistence type="predicted"/>
<name>A0A5B8VFJ1_9BACT</name>
<dbReference type="Proteomes" id="UP000321291">
    <property type="component" value="Chromosome"/>
</dbReference>
<dbReference type="AlphaFoldDB" id="A0A5B8VFJ1"/>
<sequence>MDANIDACQLAQLKARFDQITGQKSCFEEERGILKEQEYLLDLVIDAFFACHPNISTTLSICYGTSKFIYRLVASKLDLQISLIDIRGILLETLNNQVELINTGNPVNHPSDLINAIAKRRPVEAIILESTMNYLPDSKERKLILRKLYTSIIPGGSLWITNVLSINGAQCQPQNARALYLNHISHLRVERHKAGVNEWPYTELNTNLFQLFSDIKEAGFQRIELLYKRLEAIAIVAFK</sequence>
<evidence type="ECO:0008006" key="3">
    <source>
        <dbReference type="Google" id="ProtNLM"/>
    </source>
</evidence>
<dbReference type="Gene3D" id="3.40.50.150">
    <property type="entry name" value="Vaccinia Virus protein VP39"/>
    <property type="match status" value="1"/>
</dbReference>
<dbReference type="KEGG" id="agi:FSB73_00205"/>
<dbReference type="RefSeq" id="WP_146779631.1">
    <property type="nucleotide sequence ID" value="NZ_CP042434.1"/>
</dbReference>
<evidence type="ECO:0000313" key="2">
    <source>
        <dbReference type="Proteomes" id="UP000321291"/>
    </source>
</evidence>
<organism evidence="1 2">
    <name type="scientific">Arachidicoccus ginsenosidivorans</name>
    <dbReference type="NCBI Taxonomy" id="496057"/>
    <lineage>
        <taxon>Bacteria</taxon>
        <taxon>Pseudomonadati</taxon>
        <taxon>Bacteroidota</taxon>
        <taxon>Chitinophagia</taxon>
        <taxon>Chitinophagales</taxon>
        <taxon>Chitinophagaceae</taxon>
        <taxon>Arachidicoccus</taxon>
    </lineage>
</organism>
<evidence type="ECO:0000313" key="1">
    <source>
        <dbReference type="EMBL" id="QEC70367.1"/>
    </source>
</evidence>
<accession>A0A5B8VFJ1</accession>
<dbReference type="EMBL" id="CP042434">
    <property type="protein sequence ID" value="QEC70367.1"/>
    <property type="molecule type" value="Genomic_DNA"/>
</dbReference>